<evidence type="ECO:0000313" key="6">
    <source>
        <dbReference type="EMBL" id="AFN61226.1"/>
    </source>
</evidence>
<dbReference type="AlphaFoldDB" id="U3KUX6"/>
<evidence type="ECO:0000256" key="3">
    <source>
        <dbReference type="SAM" id="Coils"/>
    </source>
</evidence>
<feature type="coiled-coil region" evidence="3">
    <location>
        <begin position="207"/>
        <end position="238"/>
    </location>
</feature>
<feature type="domain" description="HMG box" evidence="5">
    <location>
        <begin position="55"/>
        <end position="123"/>
    </location>
</feature>
<dbReference type="InterPro" id="IPR050342">
    <property type="entry name" value="HMGB"/>
</dbReference>
<keyword evidence="3" id="KW-0175">Coiled coil</keyword>
<dbReference type="EMBL" id="JN412094">
    <property type="protein sequence ID" value="AFN61226.1"/>
    <property type="molecule type" value="mRNA"/>
</dbReference>
<reference evidence="6" key="1">
    <citation type="journal article" date="2013" name="Mitochondrion">
        <title>Characterization of the sea urchin mitochondrial transcription factor A reveals unusual features.</title>
        <authorList>
            <person name="Deceglie S."/>
            <person name="Lionetti C."/>
            <person name="Stewart J.B."/>
            <person name="Habermann B."/>
            <person name="Roberti M."/>
            <person name="Cantatore P."/>
            <person name="Polosa P.L."/>
        </authorList>
    </citation>
    <scope>NUCLEOTIDE SEQUENCE</scope>
</reference>
<dbReference type="SMART" id="SM00398">
    <property type="entry name" value="HMG"/>
    <property type="match status" value="2"/>
</dbReference>
<proteinExistence type="evidence at transcript level"/>
<evidence type="ECO:0000256" key="4">
    <source>
        <dbReference type="SAM" id="MobiDB-lite"/>
    </source>
</evidence>
<dbReference type="PRINTS" id="PR00886">
    <property type="entry name" value="HIGHMOBLTY12"/>
</dbReference>
<keyword evidence="2" id="KW-0539">Nucleus</keyword>
<name>U3KUX6_PARLI</name>
<dbReference type="SUPFAM" id="SSF47095">
    <property type="entry name" value="HMG-box"/>
    <property type="match status" value="2"/>
</dbReference>
<dbReference type="GO" id="GO:0005634">
    <property type="term" value="C:nucleus"/>
    <property type="evidence" value="ECO:0007669"/>
    <property type="project" value="UniProtKB-UniRule"/>
</dbReference>
<feature type="DNA-binding region" description="HMG box" evidence="2">
    <location>
        <begin position="160"/>
        <end position="229"/>
    </location>
</feature>
<dbReference type="GO" id="GO:0003677">
    <property type="term" value="F:DNA binding"/>
    <property type="evidence" value="ECO:0007669"/>
    <property type="project" value="UniProtKB-UniRule"/>
</dbReference>
<dbReference type="PROSITE" id="PS50118">
    <property type="entry name" value="HMG_BOX_2"/>
    <property type="match status" value="2"/>
</dbReference>
<evidence type="ECO:0000259" key="5">
    <source>
        <dbReference type="PROSITE" id="PS50118"/>
    </source>
</evidence>
<protein>
    <submittedName>
        <fullName evidence="6">Mitochondrial transcription factor A</fullName>
    </submittedName>
</protein>
<keyword evidence="1 2" id="KW-0238">DNA-binding</keyword>
<organism evidence="6">
    <name type="scientific">Paracentrotus lividus</name>
    <name type="common">Common sea urchin</name>
    <dbReference type="NCBI Taxonomy" id="7656"/>
    <lineage>
        <taxon>Eukaryota</taxon>
        <taxon>Metazoa</taxon>
        <taxon>Echinodermata</taxon>
        <taxon>Eleutherozoa</taxon>
        <taxon>Echinozoa</taxon>
        <taxon>Echinoidea</taxon>
        <taxon>Euechinoidea</taxon>
        <taxon>Echinacea</taxon>
        <taxon>Camarodonta</taxon>
        <taxon>Echinidea</taxon>
        <taxon>Echinidae</taxon>
        <taxon>Paracentrotus</taxon>
    </lineage>
</organism>
<feature type="DNA-binding region" description="HMG box" evidence="2">
    <location>
        <begin position="55"/>
        <end position="123"/>
    </location>
</feature>
<dbReference type="Pfam" id="PF00505">
    <property type="entry name" value="HMG_box"/>
    <property type="match status" value="2"/>
</dbReference>
<dbReference type="InterPro" id="IPR009071">
    <property type="entry name" value="HMG_box_dom"/>
</dbReference>
<feature type="region of interest" description="Disordered" evidence="4">
    <location>
        <begin position="126"/>
        <end position="167"/>
    </location>
</feature>
<dbReference type="InterPro" id="IPR036910">
    <property type="entry name" value="HMG_box_dom_sf"/>
</dbReference>
<evidence type="ECO:0000256" key="1">
    <source>
        <dbReference type="ARBA" id="ARBA00023125"/>
    </source>
</evidence>
<evidence type="ECO:0000256" key="2">
    <source>
        <dbReference type="PROSITE-ProRule" id="PRU00267"/>
    </source>
</evidence>
<accession>U3KUX6</accession>
<dbReference type="Gene3D" id="1.10.30.10">
    <property type="entry name" value="High mobility group box domain"/>
    <property type="match status" value="2"/>
</dbReference>
<sequence length="239" mass="28490">MAASFGAFSRVFSQKCRIWSISVTRSGLLGSSQQTLPWIHETRDFSQSQDIPAKPKRPLTSFFQFALEQRPKIVAMEPSMSVTEVTKRIAAMWKDMSEHQKEVYRSDFETRREKYMEEMEQYRSRLTDEQLDTLMEQDRDKRQKRAKRRQKAELKKLNKPKRPPTGYSLFIKAHFNQRATGGKTREEVRVIFKEAASIWHSLPEYERQQYNEEASLLSETYREEMEEWKRKMEEEGIET</sequence>
<dbReference type="PANTHER" id="PTHR48112">
    <property type="entry name" value="HIGH MOBILITY GROUP PROTEIN DSP1"/>
    <property type="match status" value="1"/>
</dbReference>
<feature type="domain" description="HMG box" evidence="5">
    <location>
        <begin position="160"/>
        <end position="229"/>
    </location>
</feature>